<dbReference type="OrthoDB" id="9798632at2"/>
<organism evidence="2 3">
    <name type="scientific">Balneicella halophila</name>
    <dbReference type="NCBI Taxonomy" id="1537566"/>
    <lineage>
        <taxon>Bacteria</taxon>
        <taxon>Pseudomonadati</taxon>
        <taxon>Bacteroidota</taxon>
        <taxon>Bacteroidia</taxon>
        <taxon>Bacteroidales</taxon>
        <taxon>Balneicellaceae</taxon>
        <taxon>Balneicella</taxon>
    </lineage>
</organism>
<comment type="caution">
    <text evidence="2">The sequence shown here is derived from an EMBL/GenBank/DDBJ whole genome shotgun (WGS) entry which is preliminary data.</text>
</comment>
<gene>
    <name evidence="2" type="ORF">C7377_1136</name>
</gene>
<dbReference type="Gene3D" id="3.40.50.720">
    <property type="entry name" value="NAD(P)-binding Rossmann-like Domain"/>
    <property type="match status" value="1"/>
</dbReference>
<reference evidence="2 3" key="1">
    <citation type="submission" date="2018-05" db="EMBL/GenBank/DDBJ databases">
        <title>Genomic Encyclopedia of Type Strains, Phase IV (KMG-IV): sequencing the most valuable type-strain genomes for metagenomic binning, comparative biology and taxonomic classification.</title>
        <authorList>
            <person name="Goeker M."/>
        </authorList>
    </citation>
    <scope>NUCLEOTIDE SEQUENCE [LARGE SCALE GENOMIC DNA]</scope>
    <source>
        <strain evidence="2 3">DSM 28579</strain>
    </source>
</reference>
<sequence length="214" mass="23855">MMAKTAILLGGTGLTGRHLLELLLNSAEYDKIKVYTRRPTGVKHSKLQETICDLLELEEQESSFYGDVVFCCIGTTKKKTPDKKKYKAIDYGIPSTASRLASKNKIGTFVVISALGADKGSYIFYNKTKGQMEEAVLASAIKNTLIYRPSFIYGEREENRIGEKIGIRIAKVFNPLLIGKLKKYKAISATNLAKAMYDGALFKSGHHIIFRDEM</sequence>
<proteinExistence type="predicted"/>
<keyword evidence="3" id="KW-1185">Reference proteome</keyword>
<feature type="domain" description="NAD(P)-binding" evidence="1">
    <location>
        <begin position="10"/>
        <end position="158"/>
    </location>
</feature>
<evidence type="ECO:0000259" key="1">
    <source>
        <dbReference type="Pfam" id="PF13460"/>
    </source>
</evidence>
<dbReference type="PANTHER" id="PTHR14097">
    <property type="entry name" value="OXIDOREDUCTASE HTATIP2"/>
    <property type="match status" value="1"/>
</dbReference>
<dbReference type="InterPro" id="IPR036291">
    <property type="entry name" value="NAD(P)-bd_dom_sf"/>
</dbReference>
<accession>A0A7L4UNY2</accession>
<dbReference type="AlphaFoldDB" id="A0A7L4UNY2"/>
<protein>
    <submittedName>
        <fullName evidence="2">Putative NAD(P)-binding protein</fullName>
    </submittedName>
</protein>
<dbReference type="Proteomes" id="UP000251835">
    <property type="component" value="Unassembled WGS sequence"/>
</dbReference>
<dbReference type="PANTHER" id="PTHR14097:SF7">
    <property type="entry name" value="OXIDOREDUCTASE HTATIP2"/>
    <property type="match status" value="1"/>
</dbReference>
<dbReference type="SUPFAM" id="SSF51735">
    <property type="entry name" value="NAD(P)-binding Rossmann-fold domains"/>
    <property type="match status" value="1"/>
</dbReference>
<dbReference type="RefSeq" id="WP_116496372.1">
    <property type="nucleotide sequence ID" value="NZ_QENZ01000004.1"/>
</dbReference>
<evidence type="ECO:0000313" key="3">
    <source>
        <dbReference type="Proteomes" id="UP000251835"/>
    </source>
</evidence>
<dbReference type="Pfam" id="PF13460">
    <property type="entry name" value="NAD_binding_10"/>
    <property type="match status" value="1"/>
</dbReference>
<evidence type="ECO:0000313" key="2">
    <source>
        <dbReference type="EMBL" id="PVX50818.1"/>
    </source>
</evidence>
<dbReference type="EMBL" id="QENZ01000004">
    <property type="protein sequence ID" value="PVX50818.1"/>
    <property type="molecule type" value="Genomic_DNA"/>
</dbReference>
<name>A0A7L4UNY2_BALHA</name>
<dbReference type="InterPro" id="IPR016040">
    <property type="entry name" value="NAD(P)-bd_dom"/>
</dbReference>